<protein>
    <submittedName>
        <fullName evidence="1">Uncharacterized protein</fullName>
    </submittedName>
</protein>
<reference evidence="1" key="1">
    <citation type="journal article" date="2023" name="Front. Microbiol.">
        <title>Genomic-based phylogenetic and metabolic analyses of the genus Natronomonas, and description of Natronomonas aquatica sp. nov.</title>
        <authorList>
            <person name="Garcia-Roldan A."/>
            <person name="Duran-Viseras A."/>
            <person name="de la Haba R.R."/>
            <person name="Corral P."/>
            <person name="Sanchez-Porro C."/>
            <person name="Ventosa A."/>
        </authorList>
    </citation>
    <scope>NUCLEOTIDE SEQUENCE</scope>
    <source>
        <strain evidence="1">F2-12</strain>
    </source>
</reference>
<dbReference type="AlphaFoldDB" id="A0A9R1CSK5"/>
<gene>
    <name evidence="1" type="ORF">KM295_06980</name>
</gene>
<dbReference type="EMBL" id="JAHLKM010000006">
    <property type="protein sequence ID" value="MCQ4333227.1"/>
    <property type="molecule type" value="Genomic_DNA"/>
</dbReference>
<evidence type="ECO:0000313" key="1">
    <source>
        <dbReference type="EMBL" id="MCQ4333227.1"/>
    </source>
</evidence>
<evidence type="ECO:0000313" key="2">
    <source>
        <dbReference type="Proteomes" id="UP001139494"/>
    </source>
</evidence>
<dbReference type="Proteomes" id="UP001139494">
    <property type="component" value="Unassembled WGS sequence"/>
</dbReference>
<name>A0A9R1CSK5_9EURY</name>
<sequence length="107" mass="12026">MAVHGTRDAGAGLATLPEVVPFEIPHLSRLSWELGSRVIEGTESVHAGEWRHARGRWRLSVFEVTDNTVLIRVRTSVGRERFYDAMQSELESALPAIEASASWRRIE</sequence>
<accession>A0A9R1CSK5</accession>
<proteinExistence type="predicted"/>
<comment type="caution">
    <text evidence="1">The sequence shown here is derived from an EMBL/GenBank/DDBJ whole genome shotgun (WGS) entry which is preliminary data.</text>
</comment>
<organism evidence="1 2">
    <name type="scientific">Natronomonas aquatica</name>
    <dbReference type="NCBI Taxonomy" id="2841590"/>
    <lineage>
        <taxon>Archaea</taxon>
        <taxon>Methanobacteriati</taxon>
        <taxon>Methanobacteriota</taxon>
        <taxon>Stenosarchaea group</taxon>
        <taxon>Halobacteria</taxon>
        <taxon>Halobacteriales</taxon>
        <taxon>Natronomonadaceae</taxon>
        <taxon>Natronomonas</taxon>
    </lineage>
</organism>
<keyword evidence="2" id="KW-1185">Reference proteome</keyword>
<dbReference type="RefSeq" id="WP_256029251.1">
    <property type="nucleotide sequence ID" value="NZ_JAHLKM010000006.1"/>
</dbReference>